<keyword evidence="7" id="KW-0520">NAD</keyword>
<protein>
    <submittedName>
        <fullName evidence="9">Choline monooxygenase</fullName>
    </submittedName>
</protein>
<dbReference type="Pfam" id="PF00848">
    <property type="entry name" value="Ring_hydroxyl_A"/>
    <property type="match status" value="1"/>
</dbReference>
<dbReference type="AlphaFoldDB" id="A0A450WT37"/>
<dbReference type="PROSITE" id="PS51296">
    <property type="entry name" value="RIESKE"/>
    <property type="match status" value="1"/>
</dbReference>
<keyword evidence="3" id="KW-0479">Metal-binding</keyword>
<dbReference type="GO" id="GO:0004497">
    <property type="term" value="F:monooxygenase activity"/>
    <property type="evidence" value="ECO:0007669"/>
    <property type="project" value="UniProtKB-KW"/>
</dbReference>
<sequence length="334" mass="38230">MEIMRTLEPYCYLTKDAFTKDTEEYFKKSWVILTHESMLPNPGDTFAIKLFGVPIFVRRSSSGVIDGYINSCPHRGGPLFWEGLENRKIISCKYHAWSFGDSGNLKGISDFGCDISCFDNEETSLGRIATDVIDGFVFVNLSLDADAKYEPASDEDIFPQEAPKDTRYYGELSFEIKANWKLYLEGWLDIYHLRYLHPSLVRRVKECRITPKALYAIIDGTVDVPEGIRKRAWIWMHPCTGVAYYENGFAIELLLPISKDETQVKFLFFLQKGATPEDVENRIGILKELFPEDKLAAEHVQSTLEAGVFTTGFLSPKHEGCLDDFHRRLPDYRA</sequence>
<evidence type="ECO:0000256" key="5">
    <source>
        <dbReference type="ARBA" id="ARBA00023004"/>
    </source>
</evidence>
<dbReference type="InterPro" id="IPR036922">
    <property type="entry name" value="Rieske_2Fe-2S_sf"/>
</dbReference>
<dbReference type="InterPro" id="IPR001663">
    <property type="entry name" value="Rng_hydr_dOase-A"/>
</dbReference>
<keyword evidence="9" id="KW-0503">Monooxygenase</keyword>
<evidence type="ECO:0000256" key="4">
    <source>
        <dbReference type="ARBA" id="ARBA00023002"/>
    </source>
</evidence>
<dbReference type="PROSITE" id="PS00570">
    <property type="entry name" value="RING_HYDROXYL_ALPHA"/>
    <property type="match status" value="1"/>
</dbReference>
<dbReference type="Gene3D" id="2.102.10.10">
    <property type="entry name" value="Rieske [2Fe-2S] iron-sulphur domain"/>
    <property type="match status" value="1"/>
</dbReference>
<dbReference type="SUPFAM" id="SSF50022">
    <property type="entry name" value="ISP domain"/>
    <property type="match status" value="1"/>
</dbReference>
<dbReference type="GO" id="GO:0005506">
    <property type="term" value="F:iron ion binding"/>
    <property type="evidence" value="ECO:0007669"/>
    <property type="project" value="InterPro"/>
</dbReference>
<dbReference type="PANTHER" id="PTHR43756:SF5">
    <property type="entry name" value="CHOLINE MONOOXYGENASE, CHLOROPLASTIC"/>
    <property type="match status" value="1"/>
</dbReference>
<dbReference type="Gene3D" id="3.90.380.10">
    <property type="entry name" value="Naphthalene 1,2-dioxygenase Alpha Subunit, Chain A, domain 1"/>
    <property type="match status" value="2"/>
</dbReference>
<gene>
    <name evidence="9" type="ORF">BECKLFY1418C_GA0070996_106913</name>
</gene>
<evidence type="ECO:0000256" key="2">
    <source>
        <dbReference type="ARBA" id="ARBA00022714"/>
    </source>
</evidence>
<dbReference type="InterPro" id="IPR015881">
    <property type="entry name" value="ARHD_Rieske_2Fe_2S"/>
</dbReference>
<dbReference type="EMBL" id="CAADFN010000069">
    <property type="protein sequence ID" value="VFK20215.1"/>
    <property type="molecule type" value="Genomic_DNA"/>
</dbReference>
<dbReference type="InterPro" id="IPR015879">
    <property type="entry name" value="Ring_hydroxy_dOase_asu_C_dom"/>
</dbReference>
<keyword evidence="6" id="KW-0411">Iron-sulfur</keyword>
<evidence type="ECO:0000256" key="1">
    <source>
        <dbReference type="ARBA" id="ARBA00001962"/>
    </source>
</evidence>
<evidence type="ECO:0000256" key="7">
    <source>
        <dbReference type="ARBA" id="ARBA00023027"/>
    </source>
</evidence>
<evidence type="ECO:0000256" key="6">
    <source>
        <dbReference type="ARBA" id="ARBA00023014"/>
    </source>
</evidence>
<evidence type="ECO:0000259" key="8">
    <source>
        <dbReference type="PROSITE" id="PS51296"/>
    </source>
</evidence>
<dbReference type="PRINTS" id="PR00090">
    <property type="entry name" value="RNGDIOXGNASE"/>
</dbReference>
<dbReference type="SUPFAM" id="SSF55961">
    <property type="entry name" value="Bet v1-like"/>
    <property type="match status" value="1"/>
</dbReference>
<dbReference type="Pfam" id="PF00355">
    <property type="entry name" value="Rieske"/>
    <property type="match status" value="1"/>
</dbReference>
<keyword evidence="4" id="KW-0560">Oxidoreductase</keyword>
<keyword evidence="2" id="KW-0001">2Fe-2S</keyword>
<evidence type="ECO:0000313" key="9">
    <source>
        <dbReference type="EMBL" id="VFK20215.1"/>
    </source>
</evidence>
<dbReference type="InterPro" id="IPR017941">
    <property type="entry name" value="Rieske_2Fe-2S"/>
</dbReference>
<proteinExistence type="predicted"/>
<dbReference type="PANTHER" id="PTHR43756">
    <property type="entry name" value="CHOLINE MONOOXYGENASE, CHLOROPLASTIC"/>
    <property type="match status" value="1"/>
</dbReference>
<evidence type="ECO:0000256" key="3">
    <source>
        <dbReference type="ARBA" id="ARBA00022723"/>
    </source>
</evidence>
<keyword evidence="5" id="KW-0408">Iron</keyword>
<comment type="cofactor">
    <cofactor evidence="1">
        <name>Fe cation</name>
        <dbReference type="ChEBI" id="CHEBI:24875"/>
    </cofactor>
</comment>
<name>A0A450WT37_9GAMM</name>
<dbReference type="GO" id="GO:0051537">
    <property type="term" value="F:2 iron, 2 sulfur cluster binding"/>
    <property type="evidence" value="ECO:0007669"/>
    <property type="project" value="UniProtKB-KW"/>
</dbReference>
<feature type="domain" description="Rieske" evidence="8">
    <location>
        <begin position="30"/>
        <end position="139"/>
    </location>
</feature>
<reference evidence="9" key="1">
    <citation type="submission" date="2019-02" db="EMBL/GenBank/DDBJ databases">
        <authorList>
            <person name="Gruber-Vodicka R. H."/>
            <person name="Seah K. B. B."/>
        </authorList>
    </citation>
    <scope>NUCLEOTIDE SEQUENCE</scope>
    <source>
        <strain evidence="9">BECK_BY7</strain>
    </source>
</reference>
<dbReference type="CDD" id="cd03469">
    <property type="entry name" value="Rieske_RO_Alpha_N"/>
    <property type="match status" value="1"/>
</dbReference>
<accession>A0A450WT37</accession>
<organism evidence="9">
    <name type="scientific">Candidatus Kentrum sp. LFY</name>
    <dbReference type="NCBI Taxonomy" id="2126342"/>
    <lineage>
        <taxon>Bacteria</taxon>
        <taxon>Pseudomonadati</taxon>
        <taxon>Pseudomonadota</taxon>
        <taxon>Gammaproteobacteria</taxon>
        <taxon>Candidatus Kentrum</taxon>
    </lineage>
</organism>